<dbReference type="EMBL" id="GU567988">
    <property type="protein sequence ID" value="ADI22498.1"/>
    <property type="molecule type" value="Genomic_DNA"/>
</dbReference>
<dbReference type="InterPro" id="IPR012933">
    <property type="entry name" value="HicA_mRNA_interferase"/>
</dbReference>
<keyword evidence="3" id="KW-0540">Nuclease</keyword>
<keyword evidence="5" id="KW-0378">Hydrolase</keyword>
<dbReference type="InterPro" id="IPR038570">
    <property type="entry name" value="HicA_sf"/>
</dbReference>
<evidence type="ECO:0000256" key="7">
    <source>
        <dbReference type="ARBA" id="ARBA00023016"/>
    </source>
</evidence>
<keyword evidence="2" id="KW-1277">Toxin-antitoxin system</keyword>
<evidence type="ECO:0000256" key="1">
    <source>
        <dbReference type="ARBA" id="ARBA00006620"/>
    </source>
</evidence>
<evidence type="ECO:0000256" key="3">
    <source>
        <dbReference type="ARBA" id="ARBA00022722"/>
    </source>
</evidence>
<dbReference type="GO" id="GO:0004519">
    <property type="term" value="F:endonuclease activity"/>
    <property type="evidence" value="ECO:0007669"/>
    <property type="project" value="UniProtKB-KW"/>
</dbReference>
<proteinExistence type="inferred from homology"/>
<evidence type="ECO:0000256" key="2">
    <source>
        <dbReference type="ARBA" id="ARBA00022649"/>
    </source>
</evidence>
<dbReference type="SUPFAM" id="SSF54786">
    <property type="entry name" value="YcfA/nrd intein domain"/>
    <property type="match status" value="1"/>
</dbReference>
<dbReference type="GO" id="GO:0003729">
    <property type="term" value="F:mRNA binding"/>
    <property type="evidence" value="ECO:0007669"/>
    <property type="project" value="InterPro"/>
</dbReference>
<keyword evidence="7" id="KW-0346">Stress response</keyword>
<protein>
    <recommendedName>
        <fullName evidence="9">Periplasmic or secreted lipoprotein</fullName>
    </recommendedName>
</protein>
<dbReference type="Pfam" id="PF07927">
    <property type="entry name" value="HicA_toxin"/>
    <property type="match status" value="1"/>
</dbReference>
<evidence type="ECO:0000256" key="5">
    <source>
        <dbReference type="ARBA" id="ARBA00022801"/>
    </source>
</evidence>
<accession>E7C4X4</accession>
<dbReference type="GO" id="GO:0016787">
    <property type="term" value="F:hydrolase activity"/>
    <property type="evidence" value="ECO:0007669"/>
    <property type="project" value="UniProtKB-KW"/>
</dbReference>
<organism evidence="8">
    <name type="scientific">uncultured verrucomicrobium HF0500_08N17</name>
    <dbReference type="NCBI Taxonomy" id="723597"/>
    <lineage>
        <taxon>Bacteria</taxon>
        <taxon>Pseudomonadati</taxon>
        <taxon>Verrucomicrobiota</taxon>
        <taxon>environmental samples</taxon>
    </lineage>
</organism>
<evidence type="ECO:0000256" key="4">
    <source>
        <dbReference type="ARBA" id="ARBA00022759"/>
    </source>
</evidence>
<keyword evidence="6" id="KW-0694">RNA-binding</keyword>
<reference evidence="8" key="1">
    <citation type="submission" date="2010-01" db="EMBL/GenBank/DDBJ databases">
        <title>Genome fragments of uncultured bacteria from the North Pacific subtropical Gyre.</title>
        <authorList>
            <person name="Pham V.D."/>
            <person name="Delong E.F."/>
        </authorList>
    </citation>
    <scope>NUCLEOTIDE SEQUENCE</scope>
</reference>
<evidence type="ECO:0000256" key="6">
    <source>
        <dbReference type="ARBA" id="ARBA00022884"/>
    </source>
</evidence>
<evidence type="ECO:0008006" key="9">
    <source>
        <dbReference type="Google" id="ProtNLM"/>
    </source>
</evidence>
<name>E7C4X4_9BACT</name>
<dbReference type="AlphaFoldDB" id="E7C4X4"/>
<sequence>MKRLKLVSALERAGCKLLRHGGKHDIYHNPISGKAQPVPKGTGKFQNVLLKGLSESLQ</sequence>
<comment type="similarity">
    <text evidence="1">Belongs to the HicA mRNA interferase family.</text>
</comment>
<evidence type="ECO:0000313" key="8">
    <source>
        <dbReference type="EMBL" id="ADI22498.1"/>
    </source>
</evidence>
<keyword evidence="4" id="KW-0255">Endonuclease</keyword>
<dbReference type="Gene3D" id="3.30.920.30">
    <property type="entry name" value="Hypothetical protein"/>
    <property type="match status" value="1"/>
</dbReference>